<accession>A0ABP8A300</accession>
<evidence type="ECO:0000256" key="1">
    <source>
        <dbReference type="SAM" id="Phobius"/>
    </source>
</evidence>
<evidence type="ECO:0000313" key="3">
    <source>
        <dbReference type="Proteomes" id="UP001501079"/>
    </source>
</evidence>
<dbReference type="EMBL" id="BAABBW010000004">
    <property type="protein sequence ID" value="GAA4176636.1"/>
    <property type="molecule type" value="Genomic_DNA"/>
</dbReference>
<organism evidence="2 3">
    <name type="scientific">Gryllotalpicola koreensis</name>
    <dbReference type="NCBI Taxonomy" id="993086"/>
    <lineage>
        <taxon>Bacteria</taxon>
        <taxon>Bacillati</taxon>
        <taxon>Actinomycetota</taxon>
        <taxon>Actinomycetes</taxon>
        <taxon>Micrococcales</taxon>
        <taxon>Microbacteriaceae</taxon>
        <taxon>Gryllotalpicola</taxon>
    </lineage>
</organism>
<evidence type="ECO:0000313" key="2">
    <source>
        <dbReference type="EMBL" id="GAA4176636.1"/>
    </source>
</evidence>
<sequence>MHLNKMRVVAAIRHSPREGHGVDLAAWIQTIAGVLGIILAFVGIVIARRTFIDQREARTFESDLAYANELTETIEAIKYPMAQSPTRDFALEGQWNRAWNRYVRSVPSAGIRLSAYFSSIDIHYAQLHLGKCGPYSAEGRSWRIASVLTDAQQVARDWVFPERRERVLREIVYADRFRPDGMVPMHLDGENPRLIIRGWLIDDFPSDFRLWQRLRRFEQWARVLLDDVKRGRGKRRWREWRQTRMMHKSEMRFLRESQRDRV</sequence>
<keyword evidence="3" id="KW-1185">Reference proteome</keyword>
<dbReference type="Proteomes" id="UP001501079">
    <property type="component" value="Unassembled WGS sequence"/>
</dbReference>
<protein>
    <submittedName>
        <fullName evidence="2">Uncharacterized protein</fullName>
    </submittedName>
</protein>
<name>A0ABP8A300_9MICO</name>
<proteinExistence type="predicted"/>
<feature type="transmembrane region" description="Helical" evidence="1">
    <location>
        <begin position="24"/>
        <end position="47"/>
    </location>
</feature>
<keyword evidence="1" id="KW-1133">Transmembrane helix</keyword>
<reference evidence="3" key="1">
    <citation type="journal article" date="2019" name="Int. J. Syst. Evol. Microbiol.">
        <title>The Global Catalogue of Microorganisms (GCM) 10K type strain sequencing project: providing services to taxonomists for standard genome sequencing and annotation.</title>
        <authorList>
            <consortium name="The Broad Institute Genomics Platform"/>
            <consortium name="The Broad Institute Genome Sequencing Center for Infectious Disease"/>
            <person name="Wu L."/>
            <person name="Ma J."/>
        </authorList>
    </citation>
    <scope>NUCLEOTIDE SEQUENCE [LARGE SCALE GENOMIC DNA]</scope>
    <source>
        <strain evidence="3">JCM 17591</strain>
    </source>
</reference>
<comment type="caution">
    <text evidence="2">The sequence shown here is derived from an EMBL/GenBank/DDBJ whole genome shotgun (WGS) entry which is preliminary data.</text>
</comment>
<keyword evidence="1" id="KW-0472">Membrane</keyword>
<keyword evidence="1" id="KW-0812">Transmembrane</keyword>
<gene>
    <name evidence="2" type="ORF">GCM10022287_24200</name>
</gene>